<accession>A0ABN1J1X5</accession>
<keyword evidence="5" id="KW-1185">Reference proteome</keyword>
<dbReference type="Pfam" id="PF18962">
    <property type="entry name" value="Por_Secre_tail"/>
    <property type="match status" value="1"/>
</dbReference>
<sequence length="1056" mass="107629">MKKNIFFFLLLFILHHAHSQCSTENDDDQLINATSGQVGQSFTASCNGILSSIGILTFTSDLVDVTIYEGEGYSGTVLGTLTNQSTSPFLSSTDYSMLDFSSQNIVLISGEKYTFDISNGSGLIAYDNESTPDYTDGQRFSGGSALSDATDLLFLVNLTAIPCTDPDVPMVTYSPTTICNGESTTLTINGNLNDATEWHVYTGSCGGTEIGTTTSSTFIVTPSAANTTYFVRGEGGLCVVPGACGNTNVVVTPDDIVTFNAPADICIDAGILTGLGGGTPSGGTYSGNGVTDDGNGTTYSFNPTTAGIGTHSITYTSSGTCSSSANDSIEVFELPIVSFTAPADLCVDAGIQTGLGGGTPSGGTYSGNGVTDDGNGTSYSFNPTTAGTGNQNITYSFTNANGCTDTASDSVEVFDLPTVSFIAPADLCIDAGIQTGLGGGTPSGGTYSGNGVTDDGNGTSYSFNPTTAGTGNQNITYSFTNANGCTDTASDSVEVFELPTVSFIAPADLCIDAGIQTGLGGGTPSGGTYSGNGVTDDGNGTSYSFNPTTAGTGNQNITYSFTNVNGCTDTASDSVEVFDLPTVSFIAPADLCIDAGIQTGLGGGTPSGGTYSGNGVTDDGNGTSYSFNPTTAGTGNQNITYSFTNANGCTDTASDSVEVFDLPTVSFTAPADLCIDAGIQTGLGGGAPSGGTYSGNGVTDDGNGTTYSFNPTTAGTGNQNITYSFTNTNGCTDTASDIVEVFELPTVSFTAPADLCVDAGIQTGLGGGTPSGGTYSGNGVTDDGNGTTYSFNPTTAGTGNQNITYSFTNTNGCTDTASDIVEVFELPTVSFTAPSDLCIDTGIQTGLGGGTPSGGTYSGNGVTDDGNGTTYSFNPTTAGTGNQNITYSFTNANGCTDTASDSVEVFELPDASVDDSLSPTLTATTSGATYQWINCDNNTPLSGETNQSFTATQDGNYAVDITLDGCTQRSSCYLVASLGNEDEELIIDKLQVYPIPTSGPLNISITIKKAEIYDITGKKVFETRNTIFDISELNSGIYFMNIEGEKGNTIKQIIKD</sequence>
<feature type="signal peptide" evidence="2">
    <location>
        <begin position="1"/>
        <end position="19"/>
    </location>
</feature>
<gene>
    <name evidence="4" type="ORF">GCM10009430_31510</name>
</gene>
<evidence type="ECO:0000256" key="1">
    <source>
        <dbReference type="ARBA" id="ARBA00022729"/>
    </source>
</evidence>
<evidence type="ECO:0000313" key="4">
    <source>
        <dbReference type="EMBL" id="GAA0725604.1"/>
    </source>
</evidence>
<dbReference type="InterPro" id="IPR026444">
    <property type="entry name" value="Secre_tail"/>
</dbReference>
<evidence type="ECO:0000256" key="2">
    <source>
        <dbReference type="SAM" id="SignalP"/>
    </source>
</evidence>
<comment type="caution">
    <text evidence="4">The sequence shown here is derived from an EMBL/GenBank/DDBJ whole genome shotgun (WGS) entry which is preliminary data.</text>
</comment>
<feature type="chain" id="PRO_5045317078" description="Secretion system C-terminal sorting domain-containing protein" evidence="2">
    <location>
        <begin position="20"/>
        <end position="1056"/>
    </location>
</feature>
<dbReference type="Proteomes" id="UP001501758">
    <property type="component" value="Unassembled WGS sequence"/>
</dbReference>
<dbReference type="NCBIfam" id="TIGR04183">
    <property type="entry name" value="Por_Secre_tail"/>
    <property type="match status" value="1"/>
</dbReference>
<dbReference type="EMBL" id="BAAAGE010000003">
    <property type="protein sequence ID" value="GAA0725604.1"/>
    <property type="molecule type" value="Genomic_DNA"/>
</dbReference>
<reference evidence="4 5" key="1">
    <citation type="journal article" date="2019" name="Int. J. Syst. Evol. Microbiol.">
        <title>The Global Catalogue of Microorganisms (GCM) 10K type strain sequencing project: providing services to taxonomists for standard genome sequencing and annotation.</title>
        <authorList>
            <consortium name="The Broad Institute Genomics Platform"/>
            <consortium name="The Broad Institute Genome Sequencing Center for Infectious Disease"/>
            <person name="Wu L."/>
            <person name="Ma J."/>
        </authorList>
    </citation>
    <scope>NUCLEOTIDE SEQUENCE [LARGE SCALE GENOMIC DNA]</scope>
    <source>
        <strain evidence="4 5">JCM 15974</strain>
    </source>
</reference>
<proteinExistence type="predicted"/>
<dbReference type="RefSeq" id="WP_343913226.1">
    <property type="nucleotide sequence ID" value="NZ_BAAAGE010000003.1"/>
</dbReference>
<name>A0ABN1J1X5_9FLAO</name>
<feature type="domain" description="Secretion system C-terminal sorting" evidence="3">
    <location>
        <begin position="992"/>
        <end position="1054"/>
    </location>
</feature>
<evidence type="ECO:0000259" key="3">
    <source>
        <dbReference type="Pfam" id="PF18962"/>
    </source>
</evidence>
<evidence type="ECO:0000313" key="5">
    <source>
        <dbReference type="Proteomes" id="UP001501758"/>
    </source>
</evidence>
<protein>
    <recommendedName>
        <fullName evidence="3">Secretion system C-terminal sorting domain-containing protein</fullName>
    </recommendedName>
</protein>
<organism evidence="4 5">
    <name type="scientific">Aquimarina litoralis</name>
    <dbReference type="NCBI Taxonomy" id="584605"/>
    <lineage>
        <taxon>Bacteria</taxon>
        <taxon>Pseudomonadati</taxon>
        <taxon>Bacteroidota</taxon>
        <taxon>Flavobacteriia</taxon>
        <taxon>Flavobacteriales</taxon>
        <taxon>Flavobacteriaceae</taxon>
        <taxon>Aquimarina</taxon>
    </lineage>
</organism>
<keyword evidence="1 2" id="KW-0732">Signal</keyword>